<accession>A0A0C6E5W2</accession>
<protein>
    <submittedName>
        <fullName evidence="3">TEP-2</fullName>
    </submittedName>
</protein>
<evidence type="ECO:0000313" key="3">
    <source>
        <dbReference type="EMBL" id="BAQ25803.1"/>
    </source>
</evidence>
<sequence>MKTDIQQALCLAMTLFVIVSTVIKPSEGKCYGKWAMHACWGGNGKRSDPSADLAPNPSVLRQLLLRNPPALDSREDASSYSDGLPEYNVPPPPAPSVSRLAALLRTLRTLQRENDALP</sequence>
<name>A0A0C6E5W2_REICL</name>
<feature type="chain" id="PRO_5002188750" evidence="2">
    <location>
        <begin position="29"/>
        <end position="118"/>
    </location>
</feature>
<evidence type="ECO:0000256" key="2">
    <source>
        <dbReference type="SAM" id="SignalP"/>
    </source>
</evidence>
<reference evidence="3" key="1">
    <citation type="submission" date="2014-08" db="EMBL/GenBank/DDBJ databases">
        <title>Molecular cloning of TEP-1 and TEP-2- precursor genes: the GGNG peptide-related peptides of a prosobranch gastropod, Thais clavigera.</title>
        <authorList>
            <person name="Morishita F."/>
            <person name="Furukawa Y."/>
            <person name="Kodani Y."/>
            <person name="Minakata H."/>
            <person name="Horiguchi T."/>
            <person name="Matsushima O."/>
        </authorList>
    </citation>
    <scope>NUCLEOTIDE SEQUENCE</scope>
</reference>
<dbReference type="AlphaFoldDB" id="A0A0C6E5W2"/>
<dbReference type="EMBL" id="AB982117">
    <property type="protein sequence ID" value="BAQ25803.1"/>
    <property type="molecule type" value="mRNA"/>
</dbReference>
<proteinExistence type="evidence at transcript level"/>
<feature type="signal peptide" evidence="2">
    <location>
        <begin position="1"/>
        <end position="28"/>
    </location>
</feature>
<feature type="region of interest" description="Disordered" evidence="1">
    <location>
        <begin position="70"/>
        <end position="94"/>
    </location>
</feature>
<organism evidence="3">
    <name type="scientific">Reishia clavigera</name>
    <name type="common">Sea snail</name>
    <name type="synonym">Purpura clavigera</name>
    <dbReference type="NCBI Taxonomy" id="272940"/>
    <lineage>
        <taxon>Eukaryota</taxon>
        <taxon>Metazoa</taxon>
        <taxon>Spiralia</taxon>
        <taxon>Lophotrochozoa</taxon>
        <taxon>Mollusca</taxon>
        <taxon>Gastropoda</taxon>
        <taxon>Caenogastropoda</taxon>
        <taxon>Neogastropoda</taxon>
        <taxon>Muricoidea</taxon>
        <taxon>Muricidae</taxon>
        <taxon>Reishia</taxon>
    </lineage>
</organism>
<keyword evidence="2" id="KW-0732">Signal</keyword>
<evidence type="ECO:0000256" key="1">
    <source>
        <dbReference type="SAM" id="MobiDB-lite"/>
    </source>
</evidence>